<evidence type="ECO:0000313" key="1">
    <source>
        <dbReference type="EMBL" id="BCS28988.1"/>
    </source>
</evidence>
<dbReference type="GeneID" id="64978985"/>
<gene>
    <name evidence="1" type="ORF">APUU_70558S</name>
</gene>
<evidence type="ECO:0000313" key="2">
    <source>
        <dbReference type="Proteomes" id="UP000654913"/>
    </source>
</evidence>
<dbReference type="InterPro" id="IPR032675">
    <property type="entry name" value="LRR_dom_sf"/>
</dbReference>
<keyword evidence="2" id="KW-1185">Reference proteome</keyword>
<accession>A0A7R8ATJ4</accession>
<dbReference type="Proteomes" id="UP000654913">
    <property type="component" value="Chromosome 7"/>
</dbReference>
<protein>
    <submittedName>
        <fullName evidence="1">Uncharacterized protein</fullName>
    </submittedName>
</protein>
<dbReference type="OrthoDB" id="4509573at2759"/>
<dbReference type="RefSeq" id="XP_041561174.1">
    <property type="nucleotide sequence ID" value="XM_041695444.1"/>
</dbReference>
<reference evidence="1" key="2">
    <citation type="submission" date="2021-02" db="EMBL/GenBank/DDBJ databases">
        <title>Aspergillus puulaauensis MK2 genome sequence.</title>
        <authorList>
            <person name="Futagami T."/>
            <person name="Mori K."/>
            <person name="Kadooka C."/>
            <person name="Tanaka T."/>
        </authorList>
    </citation>
    <scope>NUCLEOTIDE SEQUENCE</scope>
    <source>
        <strain evidence="1">MK2</strain>
    </source>
</reference>
<dbReference type="EMBL" id="AP024449">
    <property type="protein sequence ID" value="BCS28988.1"/>
    <property type="molecule type" value="Genomic_DNA"/>
</dbReference>
<organism evidence="1 2">
    <name type="scientific">Aspergillus puulaauensis</name>
    <dbReference type="NCBI Taxonomy" id="1220207"/>
    <lineage>
        <taxon>Eukaryota</taxon>
        <taxon>Fungi</taxon>
        <taxon>Dikarya</taxon>
        <taxon>Ascomycota</taxon>
        <taxon>Pezizomycotina</taxon>
        <taxon>Eurotiomycetes</taxon>
        <taxon>Eurotiomycetidae</taxon>
        <taxon>Eurotiales</taxon>
        <taxon>Aspergillaceae</taxon>
        <taxon>Aspergillus</taxon>
    </lineage>
</organism>
<dbReference type="KEGG" id="apuu:APUU_70558S"/>
<reference evidence="1" key="1">
    <citation type="submission" date="2021-01" db="EMBL/GenBank/DDBJ databases">
        <authorList>
            <consortium name="Aspergillus puulaauensis MK2 genome sequencing consortium"/>
            <person name="Kazuki M."/>
            <person name="Futagami T."/>
        </authorList>
    </citation>
    <scope>NUCLEOTIDE SEQUENCE</scope>
    <source>
        <strain evidence="1">MK2</strain>
    </source>
</reference>
<dbReference type="AlphaFoldDB" id="A0A7R8ATJ4"/>
<dbReference type="Gene3D" id="3.80.10.10">
    <property type="entry name" value="Ribonuclease Inhibitor"/>
    <property type="match status" value="1"/>
</dbReference>
<sequence>MAQSKRAQLSDLPQEIHDMITGHVVDNAVKPHNKKELQSIRQVNRAFCLSATRLLCQRVGFTLQRSRPRIPLAFGKFSQGERAHFVQKVRIRDSSILPDEPYKPADLRSRTHEIATELARFPALKKVSIQFREGIFPEDNQDPDTSRALAASICEGLPKDLHALSLHRLEPSLVNIVSQPTDSSPCILSSLQSFTFKSAHLEPRDVSGDDVLLALQNAPDLKELSLSSIGRLSYDAIRQFTAGRNIPPLRRLKLDRIIIPAPGLSRFLHVFRHTLQDLCLHNVWLERRRIPGLNHIYTSTTISFTYFSWGSIFDLLRSSFHNLTTLRFAQCEIPPRPQFRGQQTGIGVPPADNHFQRQSISDAYFRCIVRVEDNRERLGRPAPEWERAEVWHPRFNSPRNSRLDDEYIAEVGARPTARGRGRRGKTAPWSLYTTFRRYSIELRDNNGKMLPPKIFRVFSCGCTLERADV</sequence>
<dbReference type="SUPFAM" id="SSF52047">
    <property type="entry name" value="RNI-like"/>
    <property type="match status" value="1"/>
</dbReference>
<proteinExistence type="predicted"/>
<name>A0A7R8ATJ4_9EURO</name>